<dbReference type="SUPFAM" id="SSF53697">
    <property type="entry name" value="SIS domain"/>
    <property type="match status" value="1"/>
</dbReference>
<evidence type="ECO:0000256" key="3">
    <source>
        <dbReference type="ARBA" id="ARBA00023152"/>
    </source>
</evidence>
<name>A0ABR8S9V8_9BURK</name>
<comment type="caution">
    <text evidence="7">The sequence shown here is derived from an EMBL/GenBank/DDBJ whole genome shotgun (WGS) entry which is preliminary data.</text>
</comment>
<evidence type="ECO:0000256" key="1">
    <source>
        <dbReference type="ARBA" id="ARBA00023015"/>
    </source>
</evidence>
<dbReference type="PROSITE" id="PS51464">
    <property type="entry name" value="SIS"/>
    <property type="match status" value="1"/>
</dbReference>
<gene>
    <name evidence="7" type="ORF">H9646_07110</name>
</gene>
<protein>
    <submittedName>
        <fullName evidence="7">MurR/RpiR family transcriptional regulator</fullName>
    </submittedName>
</protein>
<dbReference type="InterPro" id="IPR035472">
    <property type="entry name" value="RpiR-like_SIS"/>
</dbReference>
<keyword evidence="3" id="KW-0324">Glycolysis</keyword>
<reference evidence="7 8" key="1">
    <citation type="submission" date="2020-08" db="EMBL/GenBank/DDBJ databases">
        <title>A Genomic Blueprint of the Chicken Gut Microbiome.</title>
        <authorList>
            <person name="Gilroy R."/>
            <person name="Ravi A."/>
            <person name="Getino M."/>
            <person name="Pursley I."/>
            <person name="Horton D.L."/>
            <person name="Alikhan N.-F."/>
            <person name="Baker D."/>
            <person name="Gharbi K."/>
            <person name="Hall N."/>
            <person name="Watson M."/>
            <person name="Adriaenssens E.M."/>
            <person name="Foster-Nyarko E."/>
            <person name="Jarju S."/>
            <person name="Secka A."/>
            <person name="Antonio M."/>
            <person name="Oren A."/>
            <person name="Chaudhuri R."/>
            <person name="La Ragione R.M."/>
            <person name="Hildebrand F."/>
            <person name="Pallen M.J."/>
        </authorList>
    </citation>
    <scope>NUCLEOTIDE SEQUENCE [LARGE SCALE GENOMIC DNA]</scope>
    <source>
        <strain evidence="7 8">Sa2CVA6</strain>
    </source>
</reference>
<dbReference type="Gene3D" id="3.40.50.10490">
    <property type="entry name" value="Glucose-6-phosphate isomerase like protein, domain 1"/>
    <property type="match status" value="1"/>
</dbReference>
<proteinExistence type="predicted"/>
<evidence type="ECO:0000256" key="2">
    <source>
        <dbReference type="ARBA" id="ARBA00023125"/>
    </source>
</evidence>
<dbReference type="Pfam" id="PF01418">
    <property type="entry name" value="HTH_6"/>
    <property type="match status" value="1"/>
</dbReference>
<dbReference type="PANTHER" id="PTHR30514">
    <property type="entry name" value="GLUCOKINASE"/>
    <property type="match status" value="1"/>
</dbReference>
<dbReference type="SUPFAM" id="SSF46689">
    <property type="entry name" value="Homeodomain-like"/>
    <property type="match status" value="1"/>
</dbReference>
<feature type="domain" description="SIS" evidence="6">
    <location>
        <begin position="129"/>
        <end position="267"/>
    </location>
</feature>
<dbReference type="Gene3D" id="1.10.10.10">
    <property type="entry name" value="Winged helix-like DNA-binding domain superfamily/Winged helix DNA-binding domain"/>
    <property type="match status" value="1"/>
</dbReference>
<evidence type="ECO:0000259" key="6">
    <source>
        <dbReference type="PROSITE" id="PS51464"/>
    </source>
</evidence>
<dbReference type="Pfam" id="PF01380">
    <property type="entry name" value="SIS"/>
    <property type="match status" value="1"/>
</dbReference>
<dbReference type="InterPro" id="IPR001347">
    <property type="entry name" value="SIS_dom"/>
</dbReference>
<evidence type="ECO:0000259" key="5">
    <source>
        <dbReference type="PROSITE" id="PS51071"/>
    </source>
</evidence>
<accession>A0ABR8S9V8</accession>
<dbReference type="Proteomes" id="UP000634919">
    <property type="component" value="Unassembled WGS sequence"/>
</dbReference>
<sequence>MTENPHTSTMESRIRQSYASLSQAERKLADVVLSRQREVLGYSATELASLAGTSKSSAARFFRSLGYAGYDEFRQALRQAQLQQSPLGRMAGVRRKDSVAQQFHGHLKLDAQRLQEWGQAVPEAQLEAALALLRKARRLWVVGYRHSYVTAFYAQSLLAQVRSDVCMLNDAAGREADVLACASPKDVVLAVDFRRRSAHLPQVLAAARSAGAKVLVLTDAPASALAMQAQLVLRCGACSPQGLFDSYVCAMSVVNFLAATLAQQLRAGAHSRLERIERLHVALKDLEHQL</sequence>
<dbReference type="PANTHER" id="PTHR30514:SF18">
    <property type="entry name" value="RPIR-FAMILY TRANSCRIPTIONAL REGULATOR"/>
    <property type="match status" value="1"/>
</dbReference>
<keyword evidence="4" id="KW-0804">Transcription</keyword>
<dbReference type="PROSITE" id="PS51071">
    <property type="entry name" value="HTH_RPIR"/>
    <property type="match status" value="1"/>
</dbReference>
<keyword evidence="1" id="KW-0805">Transcription regulation</keyword>
<dbReference type="EMBL" id="JACSQK010000003">
    <property type="protein sequence ID" value="MBD7960248.1"/>
    <property type="molecule type" value="Genomic_DNA"/>
</dbReference>
<keyword evidence="2" id="KW-0238">DNA-binding</keyword>
<dbReference type="CDD" id="cd05013">
    <property type="entry name" value="SIS_RpiR"/>
    <property type="match status" value="1"/>
</dbReference>
<evidence type="ECO:0000313" key="7">
    <source>
        <dbReference type="EMBL" id="MBD7960248.1"/>
    </source>
</evidence>
<keyword evidence="8" id="KW-1185">Reference proteome</keyword>
<evidence type="ECO:0000256" key="4">
    <source>
        <dbReference type="ARBA" id="ARBA00023163"/>
    </source>
</evidence>
<dbReference type="InterPro" id="IPR047640">
    <property type="entry name" value="RpiR-like"/>
</dbReference>
<evidence type="ECO:0000313" key="8">
    <source>
        <dbReference type="Proteomes" id="UP000634919"/>
    </source>
</evidence>
<dbReference type="InterPro" id="IPR009057">
    <property type="entry name" value="Homeodomain-like_sf"/>
</dbReference>
<dbReference type="InterPro" id="IPR000281">
    <property type="entry name" value="HTH_RpiR"/>
</dbReference>
<dbReference type="InterPro" id="IPR046348">
    <property type="entry name" value="SIS_dom_sf"/>
</dbReference>
<organism evidence="7 8">
    <name type="scientific">Comamonas avium</name>
    <dbReference type="NCBI Taxonomy" id="2762231"/>
    <lineage>
        <taxon>Bacteria</taxon>
        <taxon>Pseudomonadati</taxon>
        <taxon>Pseudomonadota</taxon>
        <taxon>Betaproteobacteria</taxon>
        <taxon>Burkholderiales</taxon>
        <taxon>Comamonadaceae</taxon>
        <taxon>Comamonas</taxon>
    </lineage>
</organism>
<feature type="domain" description="HTH rpiR-type" evidence="5">
    <location>
        <begin position="8"/>
        <end position="84"/>
    </location>
</feature>
<dbReference type="InterPro" id="IPR036388">
    <property type="entry name" value="WH-like_DNA-bd_sf"/>
</dbReference>